<dbReference type="CDD" id="cd00779">
    <property type="entry name" value="ProRS_core_prok"/>
    <property type="match status" value="1"/>
</dbReference>
<dbReference type="InterPro" id="IPR033730">
    <property type="entry name" value="ProRS_core_prok"/>
</dbReference>
<evidence type="ECO:0000256" key="2">
    <source>
        <dbReference type="ARBA" id="ARBA00012831"/>
    </source>
</evidence>
<dbReference type="GO" id="GO:0006433">
    <property type="term" value="P:prolyl-tRNA aminoacylation"/>
    <property type="evidence" value="ECO:0007669"/>
    <property type="project" value="InterPro"/>
</dbReference>
<dbReference type="VEuPathDB" id="FungiDB:C7M61_000103"/>
<name>A0A2P7YWW5_9ASCO</name>
<dbReference type="Pfam" id="PF00587">
    <property type="entry name" value="tRNA-synt_2b"/>
    <property type="match status" value="1"/>
</dbReference>
<dbReference type="RefSeq" id="XP_024715162.1">
    <property type="nucleotide sequence ID" value="XM_024855563.1"/>
</dbReference>
<evidence type="ECO:0000256" key="4">
    <source>
        <dbReference type="ARBA" id="ARBA00022741"/>
    </source>
</evidence>
<dbReference type="AlphaFoldDB" id="A0A2P7YWW5"/>
<evidence type="ECO:0000256" key="8">
    <source>
        <dbReference type="ARBA" id="ARBA00029731"/>
    </source>
</evidence>
<evidence type="ECO:0000313" key="12">
    <source>
        <dbReference type="Proteomes" id="UP000241107"/>
    </source>
</evidence>
<keyword evidence="7" id="KW-0030">Aminoacyl-tRNA synthetase</keyword>
<comment type="caution">
    <text evidence="11">The sequence shown here is derived from an EMBL/GenBank/DDBJ whole genome shotgun (WGS) entry which is preliminary data.</text>
</comment>
<dbReference type="GO" id="GO:0004827">
    <property type="term" value="F:proline-tRNA ligase activity"/>
    <property type="evidence" value="ECO:0007669"/>
    <property type="project" value="UniProtKB-EC"/>
</dbReference>
<keyword evidence="6" id="KW-0648">Protein biosynthesis</keyword>
<dbReference type="InterPro" id="IPR036621">
    <property type="entry name" value="Anticodon-bd_dom_sf"/>
</dbReference>
<dbReference type="PROSITE" id="PS50862">
    <property type="entry name" value="AA_TRNA_LIGASE_II"/>
    <property type="match status" value="1"/>
</dbReference>
<dbReference type="InterPro" id="IPR006195">
    <property type="entry name" value="aa-tRNA-synth_II"/>
</dbReference>
<dbReference type="Proteomes" id="UP000241107">
    <property type="component" value="Unassembled WGS sequence"/>
</dbReference>
<feature type="domain" description="Aminoacyl-transfer RNA synthetases class-II family profile" evidence="10">
    <location>
        <begin position="62"/>
        <end position="442"/>
    </location>
</feature>
<dbReference type="GO" id="GO:0005739">
    <property type="term" value="C:mitochondrion"/>
    <property type="evidence" value="ECO:0007669"/>
    <property type="project" value="TreeGrafter"/>
</dbReference>
<proteinExistence type="inferred from homology"/>
<evidence type="ECO:0000259" key="10">
    <source>
        <dbReference type="PROSITE" id="PS50862"/>
    </source>
</evidence>
<dbReference type="STRING" id="418784.A0A2P7YWW5"/>
<reference evidence="11 12" key="1">
    <citation type="submission" date="2018-03" db="EMBL/GenBank/DDBJ databases">
        <title>Candida pseudohaemulonii genome assembly and annotation.</title>
        <authorList>
            <person name="Munoz J.F."/>
            <person name="Gade L.G."/>
            <person name="Chow N.A."/>
            <person name="Litvintseva A.P."/>
            <person name="Loparev V.N."/>
            <person name="Cuomo C.A."/>
        </authorList>
    </citation>
    <scope>NUCLEOTIDE SEQUENCE [LARGE SCALE GENOMIC DNA]</scope>
    <source>
        <strain evidence="11 12">B12108</strain>
    </source>
</reference>
<dbReference type="PANTHER" id="PTHR42753:SF2">
    <property type="entry name" value="PROLINE--TRNA LIGASE"/>
    <property type="match status" value="1"/>
</dbReference>
<dbReference type="InterPro" id="IPR002314">
    <property type="entry name" value="aa-tRNA-synt_IIb"/>
</dbReference>
<evidence type="ECO:0000256" key="6">
    <source>
        <dbReference type="ARBA" id="ARBA00022917"/>
    </source>
</evidence>
<dbReference type="Gene3D" id="3.30.930.10">
    <property type="entry name" value="Bira Bifunctional Protein, Domain 2"/>
    <property type="match status" value="2"/>
</dbReference>
<dbReference type="InterPro" id="IPR050062">
    <property type="entry name" value="Pro-tRNA_synthetase"/>
</dbReference>
<dbReference type="Gene3D" id="3.40.50.800">
    <property type="entry name" value="Anticodon-binding domain"/>
    <property type="match status" value="1"/>
</dbReference>
<evidence type="ECO:0000256" key="9">
    <source>
        <dbReference type="ARBA" id="ARBA00047671"/>
    </source>
</evidence>
<dbReference type="InterPro" id="IPR045864">
    <property type="entry name" value="aa-tRNA-synth_II/BPL/LPL"/>
</dbReference>
<evidence type="ECO:0000256" key="1">
    <source>
        <dbReference type="ARBA" id="ARBA00008226"/>
    </source>
</evidence>
<dbReference type="EC" id="6.1.1.15" evidence="2"/>
<dbReference type="EMBL" id="PYFQ01000001">
    <property type="protein sequence ID" value="PSK40463.1"/>
    <property type="molecule type" value="Genomic_DNA"/>
</dbReference>
<dbReference type="OrthoDB" id="10267474at2759"/>
<protein>
    <recommendedName>
        <fullName evidence="2">proline--tRNA ligase</fullName>
        <ecNumber evidence="2">6.1.1.15</ecNumber>
    </recommendedName>
    <alternativeName>
        <fullName evidence="8">Prolyl-tRNA synthetase</fullName>
    </alternativeName>
</protein>
<evidence type="ECO:0000256" key="7">
    <source>
        <dbReference type="ARBA" id="ARBA00023146"/>
    </source>
</evidence>
<dbReference type="PRINTS" id="PR01046">
    <property type="entry name" value="TRNASYNTHPRO"/>
</dbReference>
<accession>A0A2P7YWW5</accession>
<sequence length="564" mass="63603">MIPSLCLRQLYKSVPRLYNIPNELLKAESLALVPTHELVSKLGLVQYPKAGLVHWLPSGNAIRQKLEGLIRNEMNGTGAEEVSLSAISHSALWEQTGRWGGHELFKLKDSTGSHYCLVPTCEEEITHLVKQGLKSYKDLPVTYYQINTKFRDEKRPRSGLLRGREFVMKDAYSFDLTEEEALESYNKMIEAYASVFKKLRVPFVKAEADSGDIGGSLSHEWHYVHASGEDTLFTCLECGNVLNVERTLSYPHEEQQHDDVKVKYFTTDDEKTLVCAYYPGSRELQPLFLTEEIPDIDLSGRLSEEEVLALFKDEDTLINKKIVRIMDLRLNLRLNFPDFPINFINRSLITTLTDIPIVAAEEGELCHKCEEGSLTSKRAIEVGHTFYLGNKYSKALECQVEVPVDGAMKKQDVLMGCYGIGISRIIAAIAEINRDSKGLRWPAAIAPWELTVINLKEYGSDFLAAPFEGLDWRVDARPKIGLGRKIKDSQMMGIPLVAVVGKKWPLIEIEERGIRVALEATKALYDQKTFEWELTGDLDSDTTVKHLVHSDHAGAVVRAILTDM</sequence>
<gene>
    <name evidence="11" type="ORF">C7M61_000103</name>
</gene>
<dbReference type="InterPro" id="IPR002316">
    <property type="entry name" value="Pro-tRNA-ligase_IIa"/>
</dbReference>
<keyword evidence="12" id="KW-1185">Reference proteome</keyword>
<evidence type="ECO:0000256" key="3">
    <source>
        <dbReference type="ARBA" id="ARBA00022598"/>
    </source>
</evidence>
<comment type="catalytic activity">
    <reaction evidence="9">
        <text>tRNA(Pro) + L-proline + ATP = L-prolyl-tRNA(Pro) + AMP + diphosphate</text>
        <dbReference type="Rhea" id="RHEA:14305"/>
        <dbReference type="Rhea" id="RHEA-COMP:9700"/>
        <dbReference type="Rhea" id="RHEA-COMP:9702"/>
        <dbReference type="ChEBI" id="CHEBI:30616"/>
        <dbReference type="ChEBI" id="CHEBI:33019"/>
        <dbReference type="ChEBI" id="CHEBI:60039"/>
        <dbReference type="ChEBI" id="CHEBI:78442"/>
        <dbReference type="ChEBI" id="CHEBI:78532"/>
        <dbReference type="ChEBI" id="CHEBI:456215"/>
        <dbReference type="EC" id="6.1.1.15"/>
    </reaction>
</comment>
<dbReference type="SUPFAM" id="SSF52954">
    <property type="entry name" value="Class II aaRS ABD-related"/>
    <property type="match status" value="1"/>
</dbReference>
<dbReference type="PANTHER" id="PTHR42753">
    <property type="entry name" value="MITOCHONDRIAL RIBOSOME PROTEIN L39/PROLYL-TRNA LIGASE FAMILY MEMBER"/>
    <property type="match status" value="1"/>
</dbReference>
<evidence type="ECO:0000256" key="5">
    <source>
        <dbReference type="ARBA" id="ARBA00022840"/>
    </source>
</evidence>
<evidence type="ECO:0000313" key="11">
    <source>
        <dbReference type="EMBL" id="PSK40463.1"/>
    </source>
</evidence>
<dbReference type="GO" id="GO:0005524">
    <property type="term" value="F:ATP binding"/>
    <property type="evidence" value="ECO:0007669"/>
    <property type="project" value="UniProtKB-KW"/>
</dbReference>
<keyword evidence="5" id="KW-0067">ATP-binding</keyword>
<comment type="similarity">
    <text evidence="1">Belongs to the class-II aminoacyl-tRNA synthetase family.</text>
</comment>
<dbReference type="SUPFAM" id="SSF55681">
    <property type="entry name" value="Class II aaRS and biotin synthetases"/>
    <property type="match status" value="1"/>
</dbReference>
<dbReference type="GeneID" id="36563497"/>
<keyword evidence="3 11" id="KW-0436">Ligase</keyword>
<organism evidence="11 12">
    <name type="scientific">Candidozyma pseudohaemuli</name>
    <dbReference type="NCBI Taxonomy" id="418784"/>
    <lineage>
        <taxon>Eukaryota</taxon>
        <taxon>Fungi</taxon>
        <taxon>Dikarya</taxon>
        <taxon>Ascomycota</taxon>
        <taxon>Saccharomycotina</taxon>
        <taxon>Pichiomycetes</taxon>
        <taxon>Metschnikowiaceae</taxon>
        <taxon>Candidozyma</taxon>
    </lineage>
</organism>
<keyword evidence="4" id="KW-0547">Nucleotide-binding</keyword>